<dbReference type="InterPro" id="IPR013149">
    <property type="entry name" value="ADH-like_C"/>
</dbReference>
<name>A0AAP5AKW2_9GAMM</name>
<dbReference type="CDD" id="cd08288">
    <property type="entry name" value="MDR_yhdh"/>
    <property type="match status" value="1"/>
</dbReference>
<dbReference type="SUPFAM" id="SSF50129">
    <property type="entry name" value="GroES-like"/>
    <property type="match status" value="1"/>
</dbReference>
<accession>A0AAP5AKW2</accession>
<dbReference type="SMART" id="SM00829">
    <property type="entry name" value="PKS_ER"/>
    <property type="match status" value="1"/>
</dbReference>
<dbReference type="EMBL" id="JAUTAS010000001">
    <property type="protein sequence ID" value="MDQ1110021.1"/>
    <property type="molecule type" value="Genomic_DNA"/>
</dbReference>
<dbReference type="Gene3D" id="3.40.50.720">
    <property type="entry name" value="NAD(P)-binding Rossmann-like Domain"/>
    <property type="match status" value="1"/>
</dbReference>
<dbReference type="InterPro" id="IPR011032">
    <property type="entry name" value="GroES-like_sf"/>
</dbReference>
<dbReference type="InterPro" id="IPR020843">
    <property type="entry name" value="ER"/>
</dbReference>
<evidence type="ECO:0000259" key="1">
    <source>
        <dbReference type="SMART" id="SM00829"/>
    </source>
</evidence>
<dbReference type="PANTHER" id="PTHR43677">
    <property type="entry name" value="SHORT-CHAIN DEHYDROGENASE/REDUCTASE"/>
    <property type="match status" value="1"/>
</dbReference>
<proteinExistence type="predicted"/>
<gene>
    <name evidence="2" type="ORF">QE424_003180</name>
</gene>
<dbReference type="Proteomes" id="UP001226084">
    <property type="component" value="Unassembled WGS sequence"/>
</dbReference>
<sequence length="331" mass="34886">MPMKFNALLATKENGQVSTQLVAFDEADLHEGDVLVQVDYSTLNYKDSLAMTNASPVIRTFPLIPGIDLAGTVLESGNAGFRQGDRVVLNGYGLSQTHHGGLAQRARVPGEWLVKLPDSISSKDAMAIGTAGYTAMLCVLALEHGGVKPEHGDILVTGANGGVGSIALAILSKLGYRTVASTGRPEHAQYLKDLGADEIIDRATLAEPRTRPLDAERWAGVVDVAGSHTLANALAQTKYRGVVAAAGLAQGTDLPTSVLPFILRNVTLAGIDSVQAPHAVRAEAWKRLATDLDLGKLASTVEVIGLEKVLDVFPAFLEGKVRGRLVVDVNA</sequence>
<dbReference type="InterPro" id="IPR036291">
    <property type="entry name" value="NAD(P)-bd_dom_sf"/>
</dbReference>
<dbReference type="EC" id="1.3.1.-" evidence="2"/>
<keyword evidence="2" id="KW-0560">Oxidoreductase</keyword>
<dbReference type="Gene3D" id="3.90.180.10">
    <property type="entry name" value="Medium-chain alcohol dehydrogenases, catalytic domain"/>
    <property type="match status" value="1"/>
</dbReference>
<dbReference type="NCBIfam" id="TIGR02823">
    <property type="entry name" value="oxido_YhdH"/>
    <property type="match status" value="1"/>
</dbReference>
<organism evidence="2 3">
    <name type="scientific">Stenotrophomonas rhizophila</name>
    <dbReference type="NCBI Taxonomy" id="216778"/>
    <lineage>
        <taxon>Bacteria</taxon>
        <taxon>Pseudomonadati</taxon>
        <taxon>Pseudomonadota</taxon>
        <taxon>Gammaproteobacteria</taxon>
        <taxon>Lysobacterales</taxon>
        <taxon>Lysobacteraceae</taxon>
        <taxon>Stenotrophomonas</taxon>
    </lineage>
</organism>
<dbReference type="GO" id="GO:0043957">
    <property type="term" value="F:acryloyl-CoA reductase (NADPH) activity"/>
    <property type="evidence" value="ECO:0007669"/>
    <property type="project" value="TreeGrafter"/>
</dbReference>
<dbReference type="Pfam" id="PF00107">
    <property type="entry name" value="ADH_zinc_N"/>
    <property type="match status" value="1"/>
</dbReference>
<feature type="domain" description="Enoyl reductase (ER)" evidence="1">
    <location>
        <begin position="15"/>
        <end position="327"/>
    </location>
</feature>
<dbReference type="InterPro" id="IPR051397">
    <property type="entry name" value="Zn-ADH-like_protein"/>
</dbReference>
<dbReference type="PANTHER" id="PTHR43677:SF1">
    <property type="entry name" value="ACRYLYL-COA REDUCTASE ACUI-RELATED"/>
    <property type="match status" value="1"/>
</dbReference>
<evidence type="ECO:0000313" key="2">
    <source>
        <dbReference type="EMBL" id="MDQ1110021.1"/>
    </source>
</evidence>
<dbReference type="InterPro" id="IPR014188">
    <property type="entry name" value="Acrylyl-CoA_reductase_AcuI"/>
</dbReference>
<dbReference type="InterPro" id="IPR013154">
    <property type="entry name" value="ADH-like_N"/>
</dbReference>
<dbReference type="AlphaFoldDB" id="A0AAP5AKW2"/>
<reference evidence="2" key="1">
    <citation type="submission" date="2023-07" db="EMBL/GenBank/DDBJ databases">
        <title>Functional and genomic diversity of the sorghum phyllosphere microbiome.</title>
        <authorList>
            <person name="Shade A."/>
        </authorList>
    </citation>
    <scope>NUCLEOTIDE SEQUENCE</scope>
    <source>
        <strain evidence="2">SORGH_AS_0457</strain>
    </source>
</reference>
<dbReference type="SUPFAM" id="SSF51735">
    <property type="entry name" value="NAD(P)-binding Rossmann-fold domains"/>
    <property type="match status" value="1"/>
</dbReference>
<dbReference type="Pfam" id="PF08240">
    <property type="entry name" value="ADH_N"/>
    <property type="match status" value="1"/>
</dbReference>
<evidence type="ECO:0000313" key="3">
    <source>
        <dbReference type="Proteomes" id="UP001226084"/>
    </source>
</evidence>
<comment type="caution">
    <text evidence="2">The sequence shown here is derived from an EMBL/GenBank/DDBJ whole genome shotgun (WGS) entry which is preliminary data.</text>
</comment>
<protein>
    <submittedName>
        <fullName evidence="2">Acrylyl-CoA reductase (NADPH)</fullName>
        <ecNumber evidence="2">1.3.1.-</ecNumber>
    </submittedName>
</protein>